<evidence type="ECO:0000313" key="2">
    <source>
        <dbReference type="Proteomes" id="UP000266841"/>
    </source>
</evidence>
<evidence type="ECO:0000313" key="1">
    <source>
        <dbReference type="EMBL" id="EJK56922.1"/>
    </source>
</evidence>
<accession>K0SE32</accession>
<sequence length="235" mass="25864">MQTIRLFDRPGQVWARTAEGRAGICECANRNWALESARVEDTSAAAALPAGGGADNESKMADDDEEDAFTPVIFFADKPASPSSPCCCLIDPFASIEEEKEEGERSSTNQTQPLVPVRLFPNIDASFESIRAHTEEVCEDELDGKTATKNDPFTPLIEFDCPMFTFPTDGLEGTSIAMSDGIFTFQSFGDTLKLSKEGSVEVYPRPFGFKRSARFTTYDWSQGKLIKKQTIRSAI</sequence>
<keyword evidence="2" id="KW-1185">Reference proteome</keyword>
<comment type="caution">
    <text evidence="1">The sequence shown here is derived from an EMBL/GenBank/DDBJ whole genome shotgun (WGS) entry which is preliminary data.</text>
</comment>
<dbReference type="EMBL" id="AGNL01030132">
    <property type="protein sequence ID" value="EJK56922.1"/>
    <property type="molecule type" value="Genomic_DNA"/>
</dbReference>
<gene>
    <name evidence="1" type="ORF">THAOC_23093</name>
</gene>
<proteinExistence type="predicted"/>
<organism evidence="1 2">
    <name type="scientific">Thalassiosira oceanica</name>
    <name type="common">Marine diatom</name>
    <dbReference type="NCBI Taxonomy" id="159749"/>
    <lineage>
        <taxon>Eukaryota</taxon>
        <taxon>Sar</taxon>
        <taxon>Stramenopiles</taxon>
        <taxon>Ochrophyta</taxon>
        <taxon>Bacillariophyta</taxon>
        <taxon>Coscinodiscophyceae</taxon>
        <taxon>Thalassiosirophycidae</taxon>
        <taxon>Thalassiosirales</taxon>
        <taxon>Thalassiosiraceae</taxon>
        <taxon>Thalassiosira</taxon>
    </lineage>
</organism>
<reference evidence="1 2" key="1">
    <citation type="journal article" date="2012" name="Genome Biol.">
        <title>Genome and low-iron response of an oceanic diatom adapted to chronic iron limitation.</title>
        <authorList>
            <person name="Lommer M."/>
            <person name="Specht M."/>
            <person name="Roy A.S."/>
            <person name="Kraemer L."/>
            <person name="Andreson R."/>
            <person name="Gutowska M.A."/>
            <person name="Wolf J."/>
            <person name="Bergner S.V."/>
            <person name="Schilhabel M.B."/>
            <person name="Klostermeier U.C."/>
            <person name="Beiko R.G."/>
            <person name="Rosenstiel P."/>
            <person name="Hippler M."/>
            <person name="Laroche J."/>
        </authorList>
    </citation>
    <scope>NUCLEOTIDE SEQUENCE [LARGE SCALE GENOMIC DNA]</scope>
    <source>
        <strain evidence="1 2">CCMP1005</strain>
    </source>
</reference>
<protein>
    <submittedName>
        <fullName evidence="1">Uncharacterized protein</fullName>
    </submittedName>
</protein>
<dbReference type="Proteomes" id="UP000266841">
    <property type="component" value="Unassembled WGS sequence"/>
</dbReference>
<name>K0SE32_THAOC</name>
<dbReference type="AlphaFoldDB" id="K0SE32"/>